<evidence type="ECO:0000313" key="2">
    <source>
        <dbReference type="EMBL" id="CAL4929008.1"/>
    </source>
</evidence>
<dbReference type="Proteomes" id="UP001497457">
    <property type="component" value="Chromosome 15b"/>
</dbReference>
<keyword evidence="3" id="KW-1185">Reference proteome</keyword>
<protein>
    <recommendedName>
        <fullName evidence="1">DUF1618 domain-containing protein</fullName>
    </recommendedName>
</protein>
<name>A0ABC8XPZ2_9POAL</name>
<evidence type="ECO:0000313" key="3">
    <source>
        <dbReference type="Proteomes" id="UP001497457"/>
    </source>
</evidence>
<dbReference type="AlphaFoldDB" id="A0ABC8XPZ2"/>
<dbReference type="PANTHER" id="PTHR33074:SF102">
    <property type="entry name" value="DUF1618 DOMAIN-CONTAINING PROTEIN"/>
    <property type="match status" value="1"/>
</dbReference>
<reference evidence="3" key="1">
    <citation type="submission" date="2024-06" db="EMBL/GenBank/DDBJ databases">
        <authorList>
            <person name="Ryan C."/>
        </authorList>
    </citation>
    <scope>NUCLEOTIDE SEQUENCE [LARGE SCALE GENOMIC DNA]</scope>
</reference>
<dbReference type="EMBL" id="OZ075125">
    <property type="protein sequence ID" value="CAL4929008.1"/>
    <property type="molecule type" value="Genomic_DNA"/>
</dbReference>
<gene>
    <name evidence="2" type="ORF">URODEC1_LOCUS25544</name>
</gene>
<dbReference type="InterPro" id="IPR011676">
    <property type="entry name" value="DUF1618"/>
</dbReference>
<feature type="domain" description="DUF1618" evidence="1">
    <location>
        <begin position="228"/>
        <end position="409"/>
    </location>
</feature>
<accession>A0ABC8XPZ2</accession>
<organism evidence="2 3">
    <name type="scientific">Urochloa decumbens</name>
    <dbReference type="NCBI Taxonomy" id="240449"/>
    <lineage>
        <taxon>Eukaryota</taxon>
        <taxon>Viridiplantae</taxon>
        <taxon>Streptophyta</taxon>
        <taxon>Embryophyta</taxon>
        <taxon>Tracheophyta</taxon>
        <taxon>Spermatophyta</taxon>
        <taxon>Magnoliopsida</taxon>
        <taxon>Liliopsida</taxon>
        <taxon>Poales</taxon>
        <taxon>Poaceae</taxon>
        <taxon>PACMAD clade</taxon>
        <taxon>Panicoideae</taxon>
        <taxon>Panicodae</taxon>
        <taxon>Paniceae</taxon>
        <taxon>Melinidinae</taxon>
        <taxon>Urochloa</taxon>
    </lineage>
</organism>
<dbReference type="PANTHER" id="PTHR33074">
    <property type="entry name" value="EXPRESSED PROTEIN-RELATED"/>
    <property type="match status" value="1"/>
</dbReference>
<sequence>MEACAVPCHVASQQPRVDWILLDKSAACIAHRPNGTTARGLTLAGQAIQVTFWVANPPSPSHLLVHFPGLNKADFTMVDAAIICSEKDAAILRIRFPSCPGINPADEGQIRYFVYTADHDRPLLRLIPVPHPLCYYGGNDDFGLLPCSADDGGEAGGFRIAALDRPTRRDQMGPGDYHLHVFSSRTWTWSTRLARLAPRGAEGGAALPLRHKAHRVIVLDGGTTLGFVDLWDGGILCCRVDVIDDDSESPPPVLPLRHIRLPPPMHINRSMPEHHAPSIRDVVCVDGVIKFVEIANRRKLLLSEPSINDLSHKSVLYDWELDSKVANTTDPYMNLSDGWTTVTWNRQTNWDYWLRDCQVDIDDVTVSNPGHFDLLPQIFSYHSSGKLVLSKNIGMSAPTFVPQDGGVVYLMCHLEIMDKTACVLLAINTREKTLEDLSFSTQRYSYNLYPAYRPYALSKHMSMASSMCYANAL</sequence>
<dbReference type="Pfam" id="PF07762">
    <property type="entry name" value="DUF1618"/>
    <property type="match status" value="1"/>
</dbReference>
<reference evidence="2 3" key="2">
    <citation type="submission" date="2024-10" db="EMBL/GenBank/DDBJ databases">
        <authorList>
            <person name="Ryan C."/>
        </authorList>
    </citation>
    <scope>NUCLEOTIDE SEQUENCE [LARGE SCALE GENOMIC DNA]</scope>
</reference>
<proteinExistence type="predicted"/>
<evidence type="ECO:0000259" key="1">
    <source>
        <dbReference type="Pfam" id="PF07762"/>
    </source>
</evidence>